<dbReference type="PRINTS" id="PR00081">
    <property type="entry name" value="GDHRDH"/>
</dbReference>
<dbReference type="EMBL" id="CP006644">
    <property type="protein sequence ID" value="AHE57268.1"/>
    <property type="molecule type" value="Genomic_DNA"/>
</dbReference>
<dbReference type="eggNOG" id="COG1028">
    <property type="taxonomic scope" value="Bacteria"/>
</dbReference>
<dbReference type="NCBIfam" id="NF005559">
    <property type="entry name" value="PRK07231.1"/>
    <property type="match status" value="1"/>
</dbReference>
<dbReference type="InterPro" id="IPR036291">
    <property type="entry name" value="NAD(P)-bd_dom_sf"/>
</dbReference>
<dbReference type="PROSITE" id="PS00061">
    <property type="entry name" value="ADH_SHORT"/>
    <property type="match status" value="1"/>
</dbReference>
<sequence length="249" mass="25284">MAQLEGKAAVVTGGNSGIGYAIAERFVAEGARVLIVGRRADAVGQAVTALGDAATGIVGDIGEIETHRRVAALVAERFGHADIYVANAGANTITPTAGVSPAEYEAQFAINARGPFFGVQAMLPHLADGGALILVGSIAATKVLENHAVYAASKAAVAALARGWAVEFAPRRIRVNLLSPGPVATPILGKLGIDAVALPAFEAMMAQAIPLGRLGQPEDVAEAALFLASDASRFVTGIDLRVDGGIALT</sequence>
<dbReference type="Pfam" id="PF13561">
    <property type="entry name" value="adh_short_C2"/>
    <property type="match status" value="1"/>
</dbReference>
<gene>
    <name evidence="3" type="ORF">NX02_28430</name>
</gene>
<dbReference type="AlphaFoldDB" id="W0ALQ9"/>
<dbReference type="PATRIC" id="fig|1123269.5.peg.5583"/>
<evidence type="ECO:0000256" key="2">
    <source>
        <dbReference type="ARBA" id="ARBA00023002"/>
    </source>
</evidence>
<dbReference type="Proteomes" id="UP000018851">
    <property type="component" value="Chromosome"/>
</dbReference>
<evidence type="ECO:0000256" key="1">
    <source>
        <dbReference type="ARBA" id="ARBA00006484"/>
    </source>
</evidence>
<reference evidence="3 4" key="1">
    <citation type="submission" date="2013-07" db="EMBL/GenBank/DDBJ databases">
        <title>Completed genome of Sphingomonas sanxanigenens NX02.</title>
        <authorList>
            <person name="Ma T."/>
            <person name="Huang H."/>
            <person name="Wu M."/>
            <person name="Li X."/>
            <person name="Li G."/>
        </authorList>
    </citation>
    <scope>NUCLEOTIDE SEQUENCE [LARGE SCALE GENOMIC DNA]</scope>
    <source>
        <strain evidence="3 4">NX02</strain>
    </source>
</reference>
<dbReference type="PANTHER" id="PTHR43639">
    <property type="entry name" value="OXIDOREDUCTASE, SHORT-CHAIN DEHYDROGENASE/REDUCTASE FAMILY (AFU_ORTHOLOGUE AFUA_5G02870)"/>
    <property type="match status" value="1"/>
</dbReference>
<comment type="similarity">
    <text evidence="1">Belongs to the short-chain dehydrogenases/reductases (SDR) family.</text>
</comment>
<protein>
    <recommendedName>
        <fullName evidence="5">Short-chain dehydrogenase</fullName>
    </recommendedName>
</protein>
<dbReference type="STRING" id="1123269.NX02_28430"/>
<evidence type="ECO:0008006" key="5">
    <source>
        <dbReference type="Google" id="ProtNLM"/>
    </source>
</evidence>
<dbReference type="PRINTS" id="PR00080">
    <property type="entry name" value="SDRFAMILY"/>
</dbReference>
<dbReference type="RefSeq" id="WP_025295359.1">
    <property type="nucleotide sequence ID" value="NZ_CP006644.1"/>
</dbReference>
<dbReference type="OrthoDB" id="9803333at2"/>
<organism evidence="3 4">
    <name type="scientific">Sphingomonas sanxanigenens DSM 19645 = NX02</name>
    <dbReference type="NCBI Taxonomy" id="1123269"/>
    <lineage>
        <taxon>Bacteria</taxon>
        <taxon>Pseudomonadati</taxon>
        <taxon>Pseudomonadota</taxon>
        <taxon>Alphaproteobacteria</taxon>
        <taxon>Sphingomonadales</taxon>
        <taxon>Sphingomonadaceae</taxon>
        <taxon>Sphingomonas</taxon>
    </lineage>
</organism>
<dbReference type="HOGENOM" id="CLU_010194_1_0_5"/>
<name>W0ALQ9_9SPHN</name>
<proteinExistence type="inferred from homology"/>
<dbReference type="InterPro" id="IPR020904">
    <property type="entry name" value="Sc_DH/Rdtase_CS"/>
</dbReference>
<accession>W0ALQ9</accession>
<evidence type="ECO:0000313" key="3">
    <source>
        <dbReference type="EMBL" id="AHE57268.1"/>
    </source>
</evidence>
<keyword evidence="2" id="KW-0560">Oxidoreductase</keyword>
<dbReference type="GO" id="GO:0016491">
    <property type="term" value="F:oxidoreductase activity"/>
    <property type="evidence" value="ECO:0007669"/>
    <property type="project" value="UniProtKB-KW"/>
</dbReference>
<dbReference type="CDD" id="cd05233">
    <property type="entry name" value="SDR_c"/>
    <property type="match status" value="1"/>
</dbReference>
<keyword evidence="4" id="KW-1185">Reference proteome</keyword>
<dbReference type="KEGG" id="ssan:NX02_28430"/>
<dbReference type="InterPro" id="IPR002347">
    <property type="entry name" value="SDR_fam"/>
</dbReference>
<dbReference type="FunFam" id="3.40.50.720:FF:000084">
    <property type="entry name" value="Short-chain dehydrogenase reductase"/>
    <property type="match status" value="1"/>
</dbReference>
<dbReference type="SUPFAM" id="SSF51735">
    <property type="entry name" value="NAD(P)-binding Rossmann-fold domains"/>
    <property type="match status" value="1"/>
</dbReference>
<dbReference type="PANTHER" id="PTHR43639:SF1">
    <property type="entry name" value="SHORT-CHAIN DEHYDROGENASE_REDUCTASE FAMILY PROTEIN"/>
    <property type="match status" value="1"/>
</dbReference>
<evidence type="ECO:0000313" key="4">
    <source>
        <dbReference type="Proteomes" id="UP000018851"/>
    </source>
</evidence>
<dbReference type="Gene3D" id="3.40.50.720">
    <property type="entry name" value="NAD(P)-binding Rossmann-like Domain"/>
    <property type="match status" value="1"/>
</dbReference>